<keyword evidence="5" id="KW-1185">Reference proteome</keyword>
<feature type="non-terminal residue" evidence="4">
    <location>
        <position position="1"/>
    </location>
</feature>
<gene>
    <name evidence="4" type="ORF">RM704_44975</name>
</gene>
<evidence type="ECO:0000313" key="4">
    <source>
        <dbReference type="EMBL" id="MDT0574534.1"/>
    </source>
</evidence>
<dbReference type="InterPro" id="IPR014043">
    <property type="entry name" value="Acyl_transferase_dom"/>
</dbReference>
<keyword evidence="4" id="KW-0012">Acyltransferase</keyword>
<evidence type="ECO:0000256" key="1">
    <source>
        <dbReference type="ARBA" id="ARBA00022679"/>
    </source>
</evidence>
<dbReference type="InterPro" id="IPR016035">
    <property type="entry name" value="Acyl_Trfase/lysoPLipase"/>
</dbReference>
<keyword evidence="2" id="KW-0511">Multifunctional enzyme</keyword>
<dbReference type="InterPro" id="IPR001227">
    <property type="entry name" value="Ac_transferase_dom_sf"/>
</dbReference>
<dbReference type="Gene3D" id="3.40.366.10">
    <property type="entry name" value="Malonyl-Coenzyme A Acyl Carrier Protein, domain 2"/>
    <property type="match status" value="1"/>
</dbReference>
<dbReference type="GO" id="GO:0016746">
    <property type="term" value="F:acyltransferase activity"/>
    <property type="evidence" value="ECO:0007669"/>
    <property type="project" value="UniProtKB-KW"/>
</dbReference>
<keyword evidence="1" id="KW-0808">Transferase</keyword>
<dbReference type="PANTHER" id="PTHR43775:SF51">
    <property type="entry name" value="INACTIVE PHENOLPHTHIOCEROL SYNTHESIS POLYKETIDE SYNTHASE TYPE I PKS1-RELATED"/>
    <property type="match status" value="1"/>
</dbReference>
<dbReference type="InterPro" id="IPR050091">
    <property type="entry name" value="PKS_NRPS_Biosynth_Enz"/>
</dbReference>
<evidence type="ECO:0000259" key="3">
    <source>
        <dbReference type="Pfam" id="PF00698"/>
    </source>
</evidence>
<name>A0ABU2ZE19_9ACTN</name>
<dbReference type="Gene3D" id="3.30.70.3290">
    <property type="match status" value="1"/>
</dbReference>
<feature type="domain" description="Malonyl-CoA:ACP transacylase (MAT)" evidence="3">
    <location>
        <begin position="2"/>
        <end position="86"/>
    </location>
</feature>
<dbReference type="Proteomes" id="UP001180737">
    <property type="component" value="Unassembled WGS sequence"/>
</dbReference>
<dbReference type="Pfam" id="PF00698">
    <property type="entry name" value="Acyl_transf_1"/>
    <property type="match status" value="1"/>
</dbReference>
<accession>A0ABU2ZE19</accession>
<dbReference type="PANTHER" id="PTHR43775">
    <property type="entry name" value="FATTY ACID SYNTHASE"/>
    <property type="match status" value="1"/>
</dbReference>
<sequence>VENLRRPVRFAEATRRLAGEGFGAFVEVSAHPVLVMGIEETLEALDAERDADTASGGVVAVGTLRRGEGGWDQFLRSLAGLFVRGAAEPDWKLLLGGPHPRVELPTYAFQRERLWLDAGV</sequence>
<dbReference type="EMBL" id="JAVRFJ010000183">
    <property type="protein sequence ID" value="MDT0574534.1"/>
    <property type="molecule type" value="Genomic_DNA"/>
</dbReference>
<evidence type="ECO:0000313" key="5">
    <source>
        <dbReference type="Proteomes" id="UP001180737"/>
    </source>
</evidence>
<protein>
    <submittedName>
        <fullName evidence="4">Acyltransferase domain-containing protein</fullName>
    </submittedName>
</protein>
<reference evidence="4" key="1">
    <citation type="submission" date="2024-05" db="EMBL/GenBank/DDBJ databases">
        <title>30 novel species of actinomycetes from the DSMZ collection.</title>
        <authorList>
            <person name="Nouioui I."/>
        </authorList>
    </citation>
    <scope>NUCLEOTIDE SEQUENCE</scope>
    <source>
        <strain evidence="4">DSM 3412</strain>
    </source>
</reference>
<organism evidence="4 5">
    <name type="scientific">Streptomyces gottesmaniae</name>
    <dbReference type="NCBI Taxonomy" id="3075518"/>
    <lineage>
        <taxon>Bacteria</taxon>
        <taxon>Bacillati</taxon>
        <taxon>Actinomycetota</taxon>
        <taxon>Actinomycetes</taxon>
        <taxon>Kitasatosporales</taxon>
        <taxon>Streptomycetaceae</taxon>
        <taxon>Streptomyces</taxon>
    </lineage>
</organism>
<proteinExistence type="predicted"/>
<comment type="caution">
    <text evidence="4">The sequence shown here is derived from an EMBL/GenBank/DDBJ whole genome shotgun (WGS) entry which is preliminary data.</text>
</comment>
<feature type="non-terminal residue" evidence="4">
    <location>
        <position position="120"/>
    </location>
</feature>
<evidence type="ECO:0000256" key="2">
    <source>
        <dbReference type="ARBA" id="ARBA00023268"/>
    </source>
</evidence>
<dbReference type="SUPFAM" id="SSF52151">
    <property type="entry name" value="FabD/lysophospholipase-like"/>
    <property type="match status" value="1"/>
</dbReference>